<evidence type="ECO:0000313" key="14">
    <source>
        <dbReference type="EMBL" id="AJR09967.1"/>
    </source>
</evidence>
<keyword evidence="2 12" id="KW-0808">Transferase</keyword>
<evidence type="ECO:0000256" key="8">
    <source>
        <dbReference type="ARBA" id="ARBA00022801"/>
    </source>
</evidence>
<proteinExistence type="inferred from homology"/>
<evidence type="ECO:0000256" key="7">
    <source>
        <dbReference type="ARBA" id="ARBA00022800"/>
    </source>
</evidence>
<evidence type="ECO:0000256" key="3">
    <source>
        <dbReference type="ARBA" id="ARBA00022694"/>
    </source>
</evidence>
<comment type="catalytic activity">
    <reaction evidence="12">
        <text>a tRNA with a 3' CCA end + 2 CTP + ATP = a tRNA with a 3' CCACCA end + 3 diphosphate</text>
        <dbReference type="Rhea" id="RHEA:76235"/>
        <dbReference type="Rhea" id="RHEA-COMP:10468"/>
        <dbReference type="Rhea" id="RHEA-COMP:18655"/>
        <dbReference type="ChEBI" id="CHEBI:30616"/>
        <dbReference type="ChEBI" id="CHEBI:33019"/>
        <dbReference type="ChEBI" id="CHEBI:37563"/>
        <dbReference type="ChEBI" id="CHEBI:83071"/>
        <dbReference type="ChEBI" id="CHEBI:195187"/>
    </reaction>
</comment>
<dbReference type="EC" id="3.1.4.-" evidence="12"/>
<dbReference type="SUPFAM" id="SSF81301">
    <property type="entry name" value="Nucleotidyltransferase"/>
    <property type="match status" value="1"/>
</dbReference>
<comment type="miscellaneous">
    <text evidence="12">A single active site specifically recognizes both ATP and CTP and is responsible for their addition.</text>
</comment>
<dbReference type="InterPro" id="IPR003607">
    <property type="entry name" value="HD/PDEase_dom"/>
</dbReference>
<dbReference type="InterPro" id="IPR006674">
    <property type="entry name" value="HD_domain"/>
</dbReference>
<keyword evidence="5 12" id="KW-0479">Metal-binding</keyword>
<evidence type="ECO:0000259" key="13">
    <source>
        <dbReference type="PROSITE" id="PS51831"/>
    </source>
</evidence>
<feature type="binding site" evidence="12">
    <location>
        <position position="213"/>
    </location>
    <ligand>
        <name>CTP</name>
        <dbReference type="ChEBI" id="CHEBI:37563"/>
    </ligand>
</feature>
<dbReference type="HAMAP" id="MF_01262">
    <property type="entry name" value="CCA_bact_type2"/>
    <property type="match status" value="1"/>
</dbReference>
<dbReference type="GO" id="GO:0000049">
    <property type="term" value="F:tRNA binding"/>
    <property type="evidence" value="ECO:0007669"/>
    <property type="project" value="UniProtKB-UniRule"/>
</dbReference>
<feature type="binding site" evidence="12">
    <location>
        <position position="216"/>
    </location>
    <ligand>
        <name>ATP</name>
        <dbReference type="ChEBI" id="CHEBI:30616"/>
    </ligand>
</feature>
<feature type="binding site" evidence="12">
    <location>
        <position position="84"/>
    </location>
    <ligand>
        <name>CTP</name>
        <dbReference type="ChEBI" id="CHEBI:37563"/>
    </ligand>
</feature>
<evidence type="ECO:0000256" key="1">
    <source>
        <dbReference type="ARBA" id="ARBA00022596"/>
    </source>
</evidence>
<dbReference type="Pfam" id="PF01966">
    <property type="entry name" value="HD"/>
    <property type="match status" value="1"/>
</dbReference>
<dbReference type="Gene3D" id="3.30.460.10">
    <property type="entry name" value="Beta Polymerase, domain 2"/>
    <property type="match status" value="1"/>
</dbReference>
<dbReference type="CDD" id="cd00077">
    <property type="entry name" value="HDc"/>
    <property type="match status" value="1"/>
</dbReference>
<comment type="catalytic activity">
    <reaction evidence="12">
        <text>a tRNA precursor + 2 CTP + ATP = a tRNA with a 3' CCA end + 3 diphosphate</text>
        <dbReference type="Rhea" id="RHEA:14433"/>
        <dbReference type="Rhea" id="RHEA-COMP:10465"/>
        <dbReference type="Rhea" id="RHEA-COMP:10468"/>
        <dbReference type="ChEBI" id="CHEBI:30616"/>
        <dbReference type="ChEBI" id="CHEBI:33019"/>
        <dbReference type="ChEBI" id="CHEBI:37563"/>
        <dbReference type="ChEBI" id="CHEBI:74896"/>
        <dbReference type="ChEBI" id="CHEBI:83071"/>
        <dbReference type="EC" id="2.7.7.72"/>
    </reaction>
</comment>
<keyword evidence="7 12" id="KW-0692">RNA repair</keyword>
<keyword evidence="9 12" id="KW-0067">ATP-binding</keyword>
<dbReference type="GO" id="GO:0016791">
    <property type="term" value="F:phosphatase activity"/>
    <property type="evidence" value="ECO:0007669"/>
    <property type="project" value="UniProtKB-UniRule"/>
</dbReference>
<evidence type="ECO:0000256" key="6">
    <source>
        <dbReference type="ARBA" id="ARBA00022741"/>
    </source>
</evidence>
<dbReference type="GO" id="GO:0000287">
    <property type="term" value="F:magnesium ion binding"/>
    <property type="evidence" value="ECO:0007669"/>
    <property type="project" value="UniProtKB-UniRule"/>
</dbReference>
<feature type="binding site" evidence="12">
    <location>
        <position position="167"/>
    </location>
    <ligand>
        <name>ATP</name>
        <dbReference type="ChEBI" id="CHEBI:30616"/>
    </ligand>
</feature>
<dbReference type="FunFam" id="3.30.460.10:FF:000016">
    <property type="entry name" value="Multifunctional CCA protein"/>
    <property type="match status" value="1"/>
</dbReference>
<dbReference type="PANTHER" id="PTHR47545:SF1">
    <property type="entry name" value="MULTIFUNCTIONAL CCA PROTEIN"/>
    <property type="match status" value="1"/>
</dbReference>
<feature type="binding site" evidence="12">
    <location>
        <position position="99"/>
    </location>
    <ligand>
        <name>Mg(2+)</name>
        <dbReference type="ChEBI" id="CHEBI:18420"/>
    </ligand>
</feature>
<keyword evidence="4 12" id="KW-0548">Nucleotidyltransferase</keyword>
<comment type="similarity">
    <text evidence="12">Belongs to the tRNA nucleotidyltransferase/poly(A) polymerase family. Bacterial CCA-adding enzyme type 1 subfamily.</text>
</comment>
<feature type="binding site" evidence="12">
    <location>
        <position position="97"/>
    </location>
    <ligand>
        <name>Mg(2+)</name>
        <dbReference type="ChEBI" id="CHEBI:18420"/>
    </ligand>
</feature>
<keyword evidence="15" id="KW-1185">Reference proteome</keyword>
<dbReference type="GO" id="GO:0005524">
    <property type="term" value="F:ATP binding"/>
    <property type="evidence" value="ECO:0007669"/>
    <property type="project" value="UniProtKB-UniRule"/>
</dbReference>
<comment type="function">
    <text evidence="12">Catalyzes the addition and repair of the essential 3'-terminal CCA sequence in tRNAs without using a nucleic acid template. Adds these three nucleotides in the order of C, C, and A to the tRNA nucleotide-73, using CTP and ATP as substrates and producing inorganic pyrophosphate. tRNA 3'-terminal CCA addition is required both for tRNA processing and repair. Also involved in tRNA surveillance by mediating tandem CCA addition to generate a CCACCA at the 3' terminus of unstable tRNAs. While stable tRNAs receive only 3'-terminal CCA, unstable tRNAs are marked with CCACCA and rapidly degraded.</text>
</comment>
<dbReference type="PATRIC" id="fig|658445.3.peg.5407"/>
<dbReference type="SUPFAM" id="SSF81891">
    <property type="entry name" value="Poly A polymerase C-terminal region-like"/>
    <property type="match status" value="1"/>
</dbReference>
<dbReference type="PROSITE" id="PS51831">
    <property type="entry name" value="HD"/>
    <property type="match status" value="1"/>
</dbReference>
<keyword evidence="11 12" id="KW-0694">RNA-binding</keyword>
<keyword evidence="8 12" id="KW-0378">Hydrolase</keyword>
<dbReference type="EC" id="2.7.7.72" evidence="12"/>
<evidence type="ECO:0000313" key="15">
    <source>
        <dbReference type="Proteomes" id="UP000032303"/>
    </source>
</evidence>
<keyword evidence="3 12" id="KW-0819">tRNA processing</keyword>
<dbReference type="GO" id="GO:0001680">
    <property type="term" value="P:tRNA 3'-terminal CCA addition"/>
    <property type="evidence" value="ECO:0007669"/>
    <property type="project" value="UniProtKB-UniRule"/>
</dbReference>
<keyword evidence="1 12" id="KW-0533">Nickel</keyword>
<evidence type="ECO:0000256" key="9">
    <source>
        <dbReference type="ARBA" id="ARBA00022840"/>
    </source>
</evidence>
<comment type="cofactor">
    <cofactor evidence="12">
        <name>Ni(2+)</name>
        <dbReference type="ChEBI" id="CHEBI:49786"/>
    </cofactor>
    <text evidence="12">Nickel for phosphatase activity.</text>
</comment>
<name>A0A0C5WU66_9GAMM</name>
<feature type="binding site" evidence="12">
    <location>
        <position position="167"/>
    </location>
    <ligand>
        <name>CTP</name>
        <dbReference type="ChEBI" id="CHEBI:37563"/>
    </ligand>
</feature>
<feature type="binding site" evidence="12">
    <location>
        <position position="87"/>
    </location>
    <ligand>
        <name>ATP</name>
        <dbReference type="ChEBI" id="CHEBI:30616"/>
    </ligand>
</feature>
<gene>
    <name evidence="12" type="primary">cca</name>
    <name evidence="14" type="ORF">H744_2c3335</name>
</gene>
<comment type="subunit">
    <text evidence="12">Monomer. Can also form homodimers and oligomers.</text>
</comment>
<dbReference type="KEGG" id="pgb:H744_2c3335"/>
<keyword evidence="10 12" id="KW-0460">Magnesium</keyword>
<feature type="binding site" evidence="12">
    <location>
        <position position="84"/>
    </location>
    <ligand>
        <name>ATP</name>
        <dbReference type="ChEBI" id="CHEBI:30616"/>
    </ligand>
</feature>
<dbReference type="PANTHER" id="PTHR47545">
    <property type="entry name" value="MULTIFUNCTIONAL CCA PROTEIN"/>
    <property type="match status" value="1"/>
</dbReference>
<dbReference type="InterPro" id="IPR012006">
    <property type="entry name" value="CCA_bact"/>
</dbReference>
<dbReference type="CDD" id="cd05398">
    <property type="entry name" value="NT_ClassII-CCAase"/>
    <property type="match status" value="1"/>
</dbReference>
<evidence type="ECO:0000256" key="10">
    <source>
        <dbReference type="ARBA" id="ARBA00022842"/>
    </source>
</evidence>
<dbReference type="Proteomes" id="UP000032303">
    <property type="component" value="Chromosome 2"/>
</dbReference>
<comment type="domain">
    <text evidence="12">Comprises two domains: an N-terminal domain containing the nucleotidyltransferase activity and a C-terminal HD domain associated with both phosphodiesterase and phosphatase activities.</text>
</comment>
<dbReference type="AlphaFoldDB" id="A0A0C5WU66"/>
<dbReference type="InterPro" id="IPR043519">
    <property type="entry name" value="NT_sf"/>
</dbReference>
<keyword evidence="6 12" id="KW-0547">Nucleotide-binding</keyword>
<dbReference type="GO" id="GO:0004112">
    <property type="term" value="F:cyclic-nucleotide phosphodiesterase activity"/>
    <property type="evidence" value="ECO:0007669"/>
    <property type="project" value="UniProtKB-UniRule"/>
</dbReference>
<dbReference type="GO" id="GO:0042245">
    <property type="term" value="P:RNA repair"/>
    <property type="evidence" value="ECO:0007669"/>
    <property type="project" value="UniProtKB-KW"/>
</dbReference>
<reference evidence="14 15" key="1">
    <citation type="submission" date="2013-05" db="EMBL/GenBank/DDBJ databases">
        <title>Complete genome sequence of the lipase-producing bacterium Photobacterium gaetbulicola Gung47.</title>
        <authorList>
            <person name="Kim Y.-O."/>
        </authorList>
    </citation>
    <scope>NUCLEOTIDE SEQUENCE [LARGE SCALE GENOMIC DNA]</scope>
    <source>
        <strain evidence="14 15">Gung47</strain>
    </source>
</reference>
<accession>A0A0C5WU66</accession>
<feature type="binding site" evidence="12">
    <location>
        <position position="213"/>
    </location>
    <ligand>
        <name>ATP</name>
        <dbReference type="ChEBI" id="CHEBI:30616"/>
    </ligand>
</feature>
<feature type="binding site" evidence="12">
    <location>
        <position position="216"/>
    </location>
    <ligand>
        <name>CTP</name>
        <dbReference type="ChEBI" id="CHEBI:37563"/>
    </ligand>
</feature>
<evidence type="ECO:0000256" key="2">
    <source>
        <dbReference type="ARBA" id="ARBA00022679"/>
    </source>
</evidence>
<evidence type="ECO:0000256" key="12">
    <source>
        <dbReference type="HAMAP-Rule" id="MF_01261"/>
    </source>
</evidence>
<dbReference type="InterPro" id="IPR002646">
    <property type="entry name" value="PolA_pol_head_dom"/>
</dbReference>
<dbReference type="GO" id="GO:0004810">
    <property type="term" value="F:CCA tRNA nucleotidyltransferase activity"/>
    <property type="evidence" value="ECO:0007669"/>
    <property type="project" value="UniProtKB-UniRule"/>
</dbReference>
<dbReference type="HOGENOM" id="CLU_015961_1_1_6"/>
<dbReference type="STRING" id="658445.H744_2c3335"/>
<dbReference type="EMBL" id="CP005974">
    <property type="protein sequence ID" value="AJR09967.1"/>
    <property type="molecule type" value="Genomic_DNA"/>
</dbReference>
<sequence length="484" mass="53885">MPKKSLYMPCILLLLAWKGGSPYVTCPLTECIAPAPKPDKPLTPKPRPCSSHSWDPARFGIIDRHSLQAERQKDKTVQTYLVGGAVRDALLGLPVKDKDWVVVGATPEQMLAQGYNQVGSDFPVFLHPKTKQEYALARTERKSGQGYTGFTCYSAPDVTLEQDLMRRDLTINAIAQTNDGSLIDPYQGQRDLKLRQLRHVSPAFVEDPLRVLRVARFAARFAHLGFTVAPETMALMQDMVVAGELSALTPERVWIEWEKSLQSDSPEIFLKVLRQCGALAVIMPELNALFGVPQPEKWHPEIDCGIHTLLVAEQAAKLSASTVLRFAAQVHDLGKALTPKEELPSHKMHCRTGLDAIRDLCRRLRVPNEYRDIALVVCAQHTKIHHAAALRPATFINIFDQIDAWRKPERVSQLATCCRADIRGRTGFESDPYPQADIFEGAFAAAQSVDVKPIVEAGFKSKEIKEQLALRRAEAVAVALSHLR</sequence>
<dbReference type="Pfam" id="PF12627">
    <property type="entry name" value="PolyA_pol_RNAbd"/>
    <property type="match status" value="1"/>
</dbReference>
<dbReference type="Gene3D" id="1.10.3090.10">
    <property type="entry name" value="cca-adding enzyme, domain 2"/>
    <property type="match status" value="1"/>
</dbReference>
<evidence type="ECO:0000256" key="4">
    <source>
        <dbReference type="ARBA" id="ARBA00022695"/>
    </source>
</evidence>
<dbReference type="GO" id="GO:0160016">
    <property type="term" value="F:CCACCA tRNA nucleotidyltransferase activity"/>
    <property type="evidence" value="ECO:0007669"/>
    <property type="project" value="RHEA"/>
</dbReference>
<dbReference type="Pfam" id="PF01743">
    <property type="entry name" value="PolyA_pol"/>
    <property type="match status" value="1"/>
</dbReference>
<evidence type="ECO:0000256" key="11">
    <source>
        <dbReference type="ARBA" id="ARBA00022884"/>
    </source>
</evidence>
<keyword evidence="12" id="KW-0511">Multifunctional enzyme</keyword>
<dbReference type="InterPro" id="IPR050124">
    <property type="entry name" value="tRNA_CCA-adding_enzyme"/>
</dbReference>
<organism evidence="14 15">
    <name type="scientific">Photobacterium gaetbulicola Gung47</name>
    <dbReference type="NCBI Taxonomy" id="658445"/>
    <lineage>
        <taxon>Bacteria</taxon>
        <taxon>Pseudomonadati</taxon>
        <taxon>Pseudomonadota</taxon>
        <taxon>Gammaproteobacteria</taxon>
        <taxon>Vibrionales</taxon>
        <taxon>Vibrionaceae</taxon>
        <taxon>Photobacterium</taxon>
    </lineage>
</organism>
<dbReference type="EC" id="3.1.3.-" evidence="12"/>
<evidence type="ECO:0000256" key="5">
    <source>
        <dbReference type="ARBA" id="ARBA00022723"/>
    </source>
</evidence>
<dbReference type="NCBIfam" id="NF008137">
    <property type="entry name" value="PRK10885.1"/>
    <property type="match status" value="1"/>
</dbReference>
<comment type="cofactor">
    <cofactor evidence="12">
        <name>Mg(2+)</name>
        <dbReference type="ChEBI" id="CHEBI:18420"/>
    </cofactor>
    <text evidence="12">Magnesium is required for nucleotidyltransferase activity.</text>
</comment>
<feature type="binding site" evidence="12">
    <location>
        <position position="87"/>
    </location>
    <ligand>
        <name>CTP</name>
        <dbReference type="ChEBI" id="CHEBI:37563"/>
    </ligand>
</feature>
<dbReference type="InterPro" id="IPR032828">
    <property type="entry name" value="PolyA_RNA-bd"/>
</dbReference>
<feature type="domain" description="HD" evidence="13">
    <location>
        <begin position="304"/>
        <end position="405"/>
    </location>
</feature>
<protein>
    <recommendedName>
        <fullName evidence="12">Multifunctional CCA protein</fullName>
    </recommendedName>
    <domain>
        <recommendedName>
            <fullName evidence="12">CCA-adding enzyme</fullName>
            <ecNumber evidence="12">2.7.7.72</ecNumber>
        </recommendedName>
        <alternativeName>
            <fullName evidence="12">CCA tRNA nucleotidyltransferase</fullName>
        </alternativeName>
        <alternativeName>
            <fullName evidence="12">tRNA CCA-pyrophosphorylase</fullName>
        </alternativeName>
        <alternativeName>
            <fullName evidence="12">tRNA adenylyl-/cytidylyl-transferase</fullName>
        </alternativeName>
        <alternativeName>
            <fullName evidence="12">tRNA nucleotidyltransferase</fullName>
        </alternativeName>
        <alternativeName>
            <fullName evidence="12">tRNA-NT</fullName>
        </alternativeName>
    </domain>
    <domain>
        <recommendedName>
            <fullName evidence="12">2'-nucleotidase</fullName>
            <ecNumber evidence="12">3.1.3.-</ecNumber>
        </recommendedName>
    </domain>
    <domain>
        <recommendedName>
            <fullName evidence="12">2',3'-cyclic phosphodiesterase</fullName>
            <ecNumber evidence="12">3.1.4.-</ecNumber>
        </recommendedName>
    </domain>
    <domain>
        <recommendedName>
            <fullName evidence="12">Phosphatase</fullName>
        </recommendedName>
    </domain>
</protein>
<dbReference type="HAMAP" id="MF_01261">
    <property type="entry name" value="CCA_bact_type1"/>
    <property type="match status" value="1"/>
</dbReference>